<dbReference type="PANTHER" id="PTHR39214">
    <property type="entry name" value="MICROBODY (PEROXISOME) BIOGENESIS PROTEIN PEROXIN 8 (EUROFUNG)"/>
    <property type="match status" value="1"/>
</dbReference>
<dbReference type="Proteomes" id="UP000005666">
    <property type="component" value="Chromosome 13"/>
</dbReference>
<accession>G8C0B3</accession>
<dbReference type="OrthoDB" id="2357318at2759"/>
<reference evidence="1 2" key="1">
    <citation type="journal article" date="2011" name="Proc. Natl. Acad. Sci. U.S.A.">
        <title>Evolutionary erosion of yeast sex chromosomes by mating-type switching accidents.</title>
        <authorList>
            <person name="Gordon J.L."/>
            <person name="Armisen D."/>
            <person name="Proux-Wera E."/>
            <person name="Oheigeartaigh S.S."/>
            <person name="Byrne K.P."/>
            <person name="Wolfe K.H."/>
        </authorList>
    </citation>
    <scope>NUCLEOTIDE SEQUENCE [LARGE SCALE GENOMIC DNA]</scope>
    <source>
        <strain evidence="2">ATCC 24235 / CBS 4417 / NBRC 1672 / NRRL Y-8282 / UCD 70-5</strain>
    </source>
</reference>
<name>G8C0B3_TETPH</name>
<dbReference type="RefSeq" id="XP_003688062.1">
    <property type="nucleotide sequence ID" value="XM_003688014.1"/>
</dbReference>
<protein>
    <submittedName>
        <fullName evidence="1">Uncharacterized protein</fullName>
    </submittedName>
</protein>
<dbReference type="OMA" id="GWLNICL"/>
<organism evidence="1 2">
    <name type="scientific">Tetrapisispora phaffii (strain ATCC 24235 / CBS 4417 / NBRC 1672 / NRRL Y-8282 / UCD 70-5)</name>
    <name type="common">Yeast</name>
    <name type="synonym">Fabospora phaffii</name>
    <dbReference type="NCBI Taxonomy" id="1071381"/>
    <lineage>
        <taxon>Eukaryota</taxon>
        <taxon>Fungi</taxon>
        <taxon>Dikarya</taxon>
        <taxon>Ascomycota</taxon>
        <taxon>Saccharomycotina</taxon>
        <taxon>Saccharomycetes</taxon>
        <taxon>Saccharomycetales</taxon>
        <taxon>Saccharomycetaceae</taxon>
        <taxon>Tetrapisispora</taxon>
    </lineage>
</organism>
<proteinExistence type="predicted"/>
<keyword evidence="2" id="KW-1185">Reference proteome</keyword>
<evidence type="ECO:0000313" key="1">
    <source>
        <dbReference type="EMBL" id="CCE65628.1"/>
    </source>
</evidence>
<dbReference type="KEGG" id="tpf:TPHA_0M00530"/>
<gene>
    <name evidence="1" type="primary">TPHA0M00530</name>
    <name evidence="1" type="ordered locus">TPHA_0M00530</name>
</gene>
<dbReference type="STRING" id="1071381.G8C0B3"/>
<sequence length="576" mass="66662">MGDIAYLVSALKSSTSAGHLSDSDPEFRSKLINNIVYHVPRVQCVQDLYCLANAILNSRIWGNGDAALKLYDMSRSFMHWKLQMSEPTISISTFYETWDTCIKRCPSWNINKLGILSGILSTKNEFLQLNQNYFIDDRGIVSNYYKHWRKTYFIYGWNASLVRYYSDPEGEMKLILLYVPINVSNDNIPWPVVMRSLMNLMTMYTRQEKHVLFNENDFLNRNINNVAKTLQLATLHCEDGLLAKILNTFCGNLYDLSVNEQNRNTNREVFKDVYYTNILITAVMFFKSILDAKQDNIPNGWRHQIIICLFYTHFIAREFTTEGFRSYEFVYNVAITGLTDASCQEPQLYLDLVGMMTSSIWNVSGNTVQDAKLLFLLEFIEYTIPQYPNMTDTLMLDVMKQLIYRNIHNRDTELKEATNTMAMAAISNGSPQVLQWKQSFIPKYLRLTSQEYLQEGLSIRQFLIINKRIAETIESMDIHGIIQSKVSSDTLNYLLTTSSDKSLSPEQRCTMAQCLIIHAIHASKTEQLHWLTKCYSLVTVQTRGTLLPVLWETVLHLNSDAALHWWYQTVVTSSKF</sequence>
<dbReference type="InterPro" id="IPR055334">
    <property type="entry name" value="PEX8-like"/>
</dbReference>
<evidence type="ECO:0000313" key="2">
    <source>
        <dbReference type="Proteomes" id="UP000005666"/>
    </source>
</evidence>
<dbReference type="eggNOG" id="ENOG502R1X7">
    <property type="taxonomic scope" value="Eukaryota"/>
</dbReference>
<dbReference type="PANTHER" id="PTHR39214:SF1">
    <property type="entry name" value="MICROBODY (PEROXISOME) BIOGENESIS PROTEIN PEROXIN 8 (EUROFUNG)"/>
    <property type="match status" value="1"/>
</dbReference>
<dbReference type="EMBL" id="HE612868">
    <property type="protein sequence ID" value="CCE65628.1"/>
    <property type="molecule type" value="Genomic_DNA"/>
</dbReference>
<dbReference type="HOGENOM" id="CLU_031057_0_0_1"/>
<dbReference type="AlphaFoldDB" id="G8C0B3"/>
<dbReference type="GeneID" id="11531929"/>